<name>C6HE27_AJECH</name>
<protein>
    <submittedName>
        <fullName evidence="1">Uncharacterized protein</fullName>
    </submittedName>
</protein>
<sequence length="64" mass="7179">MQSCKKEWCSPNECAYSDSATFSRTQTFPVCFLQNAESNQPFLARTKAIHATAAKHLPSNWAVK</sequence>
<dbReference type="AlphaFoldDB" id="C6HE27"/>
<evidence type="ECO:0000313" key="2">
    <source>
        <dbReference type="Proteomes" id="UP000002624"/>
    </source>
</evidence>
<organism evidence="1 2">
    <name type="scientific">Ajellomyces capsulatus (strain H143)</name>
    <name type="common">Darling's disease fungus</name>
    <name type="synonym">Histoplasma capsulatum</name>
    <dbReference type="NCBI Taxonomy" id="544712"/>
    <lineage>
        <taxon>Eukaryota</taxon>
        <taxon>Fungi</taxon>
        <taxon>Dikarya</taxon>
        <taxon>Ascomycota</taxon>
        <taxon>Pezizomycotina</taxon>
        <taxon>Eurotiomycetes</taxon>
        <taxon>Eurotiomycetidae</taxon>
        <taxon>Onygenales</taxon>
        <taxon>Ajellomycetaceae</taxon>
        <taxon>Histoplasma</taxon>
    </lineage>
</organism>
<gene>
    <name evidence="1" type="ORF">HCDG_04459</name>
</gene>
<dbReference type="VEuPathDB" id="FungiDB:HCDG_04459"/>
<dbReference type="Proteomes" id="UP000002624">
    <property type="component" value="Unassembled WGS sequence"/>
</dbReference>
<dbReference type="EMBL" id="GG692423">
    <property type="protein sequence ID" value="EER41812.1"/>
    <property type="molecule type" value="Genomic_DNA"/>
</dbReference>
<evidence type="ECO:0000313" key="1">
    <source>
        <dbReference type="EMBL" id="EER41812.1"/>
    </source>
</evidence>
<proteinExistence type="predicted"/>
<dbReference type="HOGENOM" id="CLU_2867134_0_0_1"/>
<reference evidence="2" key="1">
    <citation type="submission" date="2009-05" db="EMBL/GenBank/DDBJ databases">
        <title>The genome sequence of Ajellomyces capsulatus strain H143.</title>
        <authorList>
            <person name="Champion M."/>
            <person name="Cuomo C.A."/>
            <person name="Ma L.-J."/>
            <person name="Henn M.R."/>
            <person name="Sil A."/>
            <person name="Goldman B."/>
            <person name="Young S.K."/>
            <person name="Kodira C.D."/>
            <person name="Zeng Q."/>
            <person name="Koehrsen M."/>
            <person name="Alvarado L."/>
            <person name="Berlin A.M."/>
            <person name="Borenstein D."/>
            <person name="Chen Z."/>
            <person name="Engels R."/>
            <person name="Freedman E."/>
            <person name="Gellesch M."/>
            <person name="Goldberg J."/>
            <person name="Griggs A."/>
            <person name="Gujja S."/>
            <person name="Heiman D.I."/>
            <person name="Hepburn T.A."/>
            <person name="Howarth C."/>
            <person name="Jen D."/>
            <person name="Larson L."/>
            <person name="Lewis B."/>
            <person name="Mehta T."/>
            <person name="Park D."/>
            <person name="Pearson M."/>
            <person name="Roberts A."/>
            <person name="Saif S."/>
            <person name="Shea T.D."/>
            <person name="Shenoy N."/>
            <person name="Sisk P."/>
            <person name="Stolte C."/>
            <person name="Sykes S."/>
            <person name="Walk T."/>
            <person name="White J."/>
            <person name="Yandava C."/>
            <person name="Klein B."/>
            <person name="McEwen J.G."/>
            <person name="Puccia R."/>
            <person name="Goldman G.H."/>
            <person name="Felipe M.S."/>
            <person name="Nino-Vega G."/>
            <person name="San-Blas G."/>
            <person name="Taylor J.W."/>
            <person name="Mendoza L."/>
            <person name="Galagan J.E."/>
            <person name="Nusbaum C."/>
            <person name="Birren B.W."/>
        </authorList>
    </citation>
    <scope>NUCLEOTIDE SEQUENCE [LARGE SCALE GENOMIC DNA]</scope>
    <source>
        <strain evidence="2">H143</strain>
    </source>
</reference>
<accession>C6HE27</accession>